<dbReference type="RefSeq" id="WP_203162738.1">
    <property type="nucleotide sequence ID" value="NZ_JADWVM010000032.1"/>
</dbReference>
<dbReference type="EMBL" id="JADWVN010000027">
    <property type="protein sequence ID" value="MBL7527931.1"/>
    <property type="molecule type" value="Genomic_DNA"/>
</dbReference>
<reference evidence="2 3" key="1">
    <citation type="submission" date="2020-12" db="EMBL/GenBank/DDBJ databases">
        <title>WGS of Legionella: environmental sample.</title>
        <authorList>
            <person name="Cristino S."/>
            <person name="Girolamini L."/>
            <person name="Salaris S."/>
            <person name="Pascale M.R."/>
            <person name="Mazzotta M."/>
            <person name="Orsini M."/>
            <person name="Grottola A."/>
        </authorList>
    </citation>
    <scope>NUCLEOTIDE SEQUENCE [LARGE SCALE GENOMIC DNA]</scope>
    <source>
        <strain evidence="2 3">30cs62</strain>
    </source>
</reference>
<name>A0ABS1WEZ9_9GAMM</name>
<feature type="transmembrane region" description="Helical" evidence="1">
    <location>
        <begin position="64"/>
        <end position="85"/>
    </location>
</feature>
<proteinExistence type="predicted"/>
<evidence type="ECO:0000256" key="1">
    <source>
        <dbReference type="SAM" id="Phobius"/>
    </source>
</evidence>
<gene>
    <name evidence="2" type="ORF">I5282_15320</name>
</gene>
<evidence type="ECO:0000313" key="3">
    <source>
        <dbReference type="Proteomes" id="UP000809910"/>
    </source>
</evidence>
<keyword evidence="1" id="KW-0812">Transmembrane</keyword>
<sequence length="157" mass="17914">MTLPLVLAFVYWSQRNNKLLLLNGSEITKKEGFKIDLFLITSSFLLAGFVSLMMDSNNSDLRDFWPFLIFFVSAFGFIFSLIYSLSGLVFNDSHKKYTIFFSVAIISIYSLLSVSPRKIEVFNLVEIETIYAISILLLSLHLGFLIGFQLKIKLSKS</sequence>
<protein>
    <submittedName>
        <fullName evidence="2">Uncharacterized protein</fullName>
    </submittedName>
</protein>
<accession>A0ABS1WEZ9</accession>
<keyword evidence="1" id="KW-1133">Transmembrane helix</keyword>
<feature type="transmembrane region" description="Helical" evidence="1">
    <location>
        <begin position="130"/>
        <end position="150"/>
    </location>
</feature>
<keyword evidence="3" id="KW-1185">Reference proteome</keyword>
<organism evidence="2 3">
    <name type="scientific">Legionella bononiensis</name>
    <dbReference type="NCBI Taxonomy" id="2793102"/>
    <lineage>
        <taxon>Bacteria</taxon>
        <taxon>Pseudomonadati</taxon>
        <taxon>Pseudomonadota</taxon>
        <taxon>Gammaproteobacteria</taxon>
        <taxon>Legionellales</taxon>
        <taxon>Legionellaceae</taxon>
        <taxon>Legionella</taxon>
    </lineage>
</organism>
<keyword evidence="1" id="KW-0472">Membrane</keyword>
<feature type="transmembrane region" description="Helical" evidence="1">
    <location>
        <begin position="97"/>
        <end position="115"/>
    </location>
</feature>
<evidence type="ECO:0000313" key="2">
    <source>
        <dbReference type="EMBL" id="MBL7527931.1"/>
    </source>
</evidence>
<dbReference type="Proteomes" id="UP000809910">
    <property type="component" value="Unassembled WGS sequence"/>
</dbReference>
<feature type="transmembrane region" description="Helical" evidence="1">
    <location>
        <begin position="35"/>
        <end position="52"/>
    </location>
</feature>
<comment type="caution">
    <text evidence="2">The sequence shown here is derived from an EMBL/GenBank/DDBJ whole genome shotgun (WGS) entry which is preliminary data.</text>
</comment>